<proteinExistence type="predicted"/>
<dbReference type="STRING" id="1293598.IV56_GL002383"/>
<dbReference type="AlphaFoldDB" id="A0A0R2MUX2"/>
<dbReference type="Gene3D" id="2.60.40.10">
    <property type="entry name" value="Immunoglobulins"/>
    <property type="match status" value="2"/>
</dbReference>
<feature type="region of interest" description="Disordered" evidence="1">
    <location>
        <begin position="1"/>
        <end position="24"/>
    </location>
</feature>
<sequence length="506" mass="54322">MFAATAQINPVSAGASSFSGTGQPNTKTTVAYLSSVSGIKSRFTVITDDKGQWHVNVADEPNIFTAPISAGDTITVGDTTVTVEAASKSEVKESSSSPTPQPNPAEPASNLELAIANASPDTSTITGKAKPDQRLTVIYNGPGKDSNVQYKLSTTTTADKNGDWSLPVAQWTALTSDFIGLGDGGNIIIFSRDDAVATQVNHPLKDEKKTFTVNPVAPYPAQSTITGTAAPNQKLTIYYQQQVGKNLVYDVTADNTGHWSLDMDQQDDDETISFRSGDHFIVVNSATQSYITGTVAQNSPTVSPASDSQTTSQPDTTTPKTIVVPPVNNHPVVTHTPIPQVTSPSQSASTTPSQVQPAATKSLEAGTVIINYVNHYGVAVWNSPNPDQRVTGQLLPSGTAWHYSDRQTDVAGNTWYHVGRDQWLSARYTLKVTPVTTETVGEVQYVPGYGIAVWQSPLGYNFIPGKKLIHGSKWRVFAEVTQTDGSHWYNLGGQQWVSSQYFKLKP</sequence>
<keyword evidence="3" id="KW-1185">Reference proteome</keyword>
<feature type="region of interest" description="Disordered" evidence="1">
    <location>
        <begin position="296"/>
        <end position="357"/>
    </location>
</feature>
<feature type="region of interest" description="Disordered" evidence="1">
    <location>
        <begin position="86"/>
        <end position="107"/>
    </location>
</feature>
<dbReference type="PATRIC" id="fig|1293598.4.peg.2484"/>
<protein>
    <recommendedName>
        <fullName evidence="4">Surface layer protein A domain-containing protein</fullName>
    </recommendedName>
</protein>
<dbReference type="EMBL" id="JQCE01000064">
    <property type="protein sequence ID" value="KRO15613.1"/>
    <property type="molecule type" value="Genomic_DNA"/>
</dbReference>
<accession>A0A0R2MUX2</accession>
<evidence type="ECO:0000313" key="2">
    <source>
        <dbReference type="EMBL" id="KRO15613.1"/>
    </source>
</evidence>
<dbReference type="InterPro" id="IPR013783">
    <property type="entry name" value="Ig-like_fold"/>
</dbReference>
<dbReference type="Proteomes" id="UP000050969">
    <property type="component" value="Unassembled WGS sequence"/>
</dbReference>
<gene>
    <name evidence="2" type="ORF">IV56_GL002383</name>
</gene>
<name>A0A0R2MUX2_9LACO</name>
<evidence type="ECO:0000256" key="1">
    <source>
        <dbReference type="SAM" id="MobiDB-lite"/>
    </source>
</evidence>
<reference evidence="2 3" key="1">
    <citation type="journal article" date="2015" name="Genome Announc.">
        <title>Expanding the biotechnology potential of lactobacilli through comparative genomics of 213 strains and associated genera.</title>
        <authorList>
            <person name="Sun Z."/>
            <person name="Harris H.M."/>
            <person name="McCann A."/>
            <person name="Guo C."/>
            <person name="Argimon S."/>
            <person name="Zhang W."/>
            <person name="Yang X."/>
            <person name="Jeffery I.B."/>
            <person name="Cooney J.C."/>
            <person name="Kagawa T.F."/>
            <person name="Liu W."/>
            <person name="Song Y."/>
            <person name="Salvetti E."/>
            <person name="Wrobel A."/>
            <person name="Rasinkangas P."/>
            <person name="Parkhill J."/>
            <person name="Rea M.C."/>
            <person name="O'Sullivan O."/>
            <person name="Ritari J."/>
            <person name="Douillard F.P."/>
            <person name="Paul Ross R."/>
            <person name="Yang R."/>
            <person name="Briner A.E."/>
            <person name="Felis G.E."/>
            <person name="de Vos W.M."/>
            <person name="Barrangou R."/>
            <person name="Klaenhammer T.R."/>
            <person name="Caufield P.W."/>
            <person name="Cui Y."/>
            <person name="Zhang H."/>
            <person name="O'Toole P.W."/>
        </authorList>
    </citation>
    <scope>NUCLEOTIDE SEQUENCE [LARGE SCALE GENOMIC DNA]</scope>
    <source>
        <strain evidence="2 3">DSM 24301</strain>
    </source>
</reference>
<evidence type="ECO:0008006" key="4">
    <source>
        <dbReference type="Google" id="ProtNLM"/>
    </source>
</evidence>
<feature type="compositionally biased region" description="Polar residues" evidence="1">
    <location>
        <begin position="296"/>
        <end position="305"/>
    </location>
</feature>
<evidence type="ECO:0000313" key="3">
    <source>
        <dbReference type="Proteomes" id="UP000050969"/>
    </source>
</evidence>
<organism evidence="2 3">
    <name type="scientific">Lacticaseibacillus saniviri JCM 17471 = DSM 24301</name>
    <dbReference type="NCBI Taxonomy" id="1293598"/>
    <lineage>
        <taxon>Bacteria</taxon>
        <taxon>Bacillati</taxon>
        <taxon>Bacillota</taxon>
        <taxon>Bacilli</taxon>
        <taxon>Lactobacillales</taxon>
        <taxon>Lactobacillaceae</taxon>
        <taxon>Lacticaseibacillus</taxon>
    </lineage>
</organism>
<feature type="compositionally biased region" description="Low complexity" evidence="1">
    <location>
        <begin position="306"/>
        <end position="357"/>
    </location>
</feature>
<comment type="caution">
    <text evidence="2">The sequence shown here is derived from an EMBL/GenBank/DDBJ whole genome shotgun (WGS) entry which is preliminary data.</text>
</comment>